<evidence type="ECO:0000256" key="1">
    <source>
        <dbReference type="ARBA" id="ARBA00023118"/>
    </source>
</evidence>
<feature type="region of interest" description="Disordered" evidence="3">
    <location>
        <begin position="62"/>
        <end position="81"/>
    </location>
</feature>
<dbReference type="NCBIfam" id="TIGR02585">
    <property type="entry name" value="cas_Cst2_DevR"/>
    <property type="match status" value="1"/>
</dbReference>
<evidence type="ECO:0000313" key="4">
    <source>
        <dbReference type="EMBL" id="QUX20618.1"/>
    </source>
</evidence>
<evidence type="ECO:0000256" key="2">
    <source>
        <dbReference type="ARBA" id="ARBA00025626"/>
    </source>
</evidence>
<sequence length="342" mass="37008">MTYLVGKLALDITAGAPNNGRGEDNTAKVKYLTVGRGERVPYISAQAFRRWWRDSLPLGEKRSPVTRSGTGKKQQAYTDGRPDLYLDDDLFGYMVATKQGNYQRDTVLATGTLVALPAKRIVTDFGTMSRGFPADADPVIHEHEHYTAEMAADVLVDLPRVGTFEQDGGGLRKALSPAAAQEAVTAGAAEYVLRGVGALRLPLAERRRRAAVLLRTLAQVQGGASRALHYGDRAPSFVLLAPLKGGNNPFTRVLATGPQGAFFDTAVFAEELRAWSDELDGPVHIGWAPGFLGAQRDQARQDLAEEITAGRVVIDHPRTVLGALAKEIEAGQRDAWFEDATV</sequence>
<dbReference type="InterPro" id="IPR013414">
    <property type="entry name" value="Cas7/Cst2/DevR_sub_I-B/Tneap"/>
</dbReference>
<dbReference type="EMBL" id="CP074133">
    <property type="protein sequence ID" value="QUX20618.1"/>
    <property type="molecule type" value="Genomic_DNA"/>
</dbReference>
<reference evidence="4 5" key="1">
    <citation type="submission" date="2021-05" db="EMBL/GenBank/DDBJ databases">
        <title>Direct Submission.</title>
        <authorList>
            <person name="Li K."/>
            <person name="Gao J."/>
        </authorList>
    </citation>
    <scope>NUCLEOTIDE SEQUENCE [LARGE SCALE GENOMIC DNA]</scope>
    <source>
        <strain evidence="4 5">Mg02</strain>
    </source>
</reference>
<dbReference type="InterPro" id="IPR010154">
    <property type="entry name" value="CRISPR-assoc_Cas7/Cst2/DevR"/>
</dbReference>
<gene>
    <name evidence="4" type="primary">cas7i</name>
    <name evidence="4" type="ORF">KGD84_19140</name>
</gene>
<keyword evidence="1" id="KW-0051">Antiviral defense</keyword>
<dbReference type="Proteomes" id="UP000676079">
    <property type="component" value="Chromosome"/>
</dbReference>
<protein>
    <submittedName>
        <fullName evidence="4">Type I-B CRISPR-associated protein Cas7/Cst2/DevR</fullName>
    </submittedName>
</protein>
<evidence type="ECO:0000313" key="5">
    <source>
        <dbReference type="Proteomes" id="UP000676079"/>
    </source>
</evidence>
<accession>A0ABX8BJM5</accession>
<dbReference type="RefSeq" id="WP_220561814.1">
    <property type="nucleotide sequence ID" value="NZ_CP074133.1"/>
</dbReference>
<dbReference type="NCBIfam" id="TIGR01875">
    <property type="entry name" value="cas_MJ0381"/>
    <property type="match status" value="1"/>
</dbReference>
<comment type="function">
    <text evidence="2">CRISPR (clustered regularly interspaced short palindromic repeat) is an adaptive immune system that provides protection against mobile genetic elements (viruses, transposable elements and conjugative plasmids). CRISPR clusters contain spacers, sequences complementary to antecedent mobile elements, and target invading nucleic acids. CRISPR clusters are transcribed and processed into CRISPR RNA (crRNA).</text>
</comment>
<feature type="compositionally biased region" description="Polar residues" evidence="3">
    <location>
        <begin position="65"/>
        <end position="77"/>
    </location>
</feature>
<organism evidence="4 5">
    <name type="scientific">Nocardiopsis changdeensis</name>
    <dbReference type="NCBI Taxonomy" id="2831969"/>
    <lineage>
        <taxon>Bacteria</taxon>
        <taxon>Bacillati</taxon>
        <taxon>Actinomycetota</taxon>
        <taxon>Actinomycetes</taxon>
        <taxon>Streptosporangiales</taxon>
        <taxon>Nocardiopsidaceae</taxon>
        <taxon>Nocardiopsis</taxon>
    </lineage>
</organism>
<keyword evidence="5" id="KW-1185">Reference proteome</keyword>
<evidence type="ECO:0000256" key="3">
    <source>
        <dbReference type="SAM" id="MobiDB-lite"/>
    </source>
</evidence>
<proteinExistence type="predicted"/>
<name>A0ABX8BJM5_9ACTN</name>